<dbReference type="Gene3D" id="1.10.287.130">
    <property type="match status" value="1"/>
</dbReference>
<keyword evidence="8" id="KW-0067">ATP-binding</keyword>
<keyword evidence="4" id="KW-0808">Transferase</keyword>
<dbReference type="EMBL" id="AP017372">
    <property type="protein sequence ID" value="BAU56681.1"/>
    <property type="molecule type" value="Genomic_DNA"/>
</dbReference>
<dbReference type="InterPro" id="IPR003594">
    <property type="entry name" value="HATPase_dom"/>
</dbReference>
<dbReference type="Gene3D" id="3.30.450.20">
    <property type="entry name" value="PAS domain"/>
    <property type="match status" value="1"/>
</dbReference>
<evidence type="ECO:0000256" key="11">
    <source>
        <dbReference type="ARBA" id="ARBA00037696"/>
    </source>
</evidence>
<evidence type="ECO:0000256" key="4">
    <source>
        <dbReference type="ARBA" id="ARBA00022679"/>
    </source>
</evidence>
<sequence>MTPNIHPSRLILDELTTAIMVVDAEHRILSLNHAAEELFRVSARQVHGQELEQAIRATDIFSELINTACTSGGSYTQRERRVNISDQRMVTIDCTVTPLEGERVLIEIAEVDRHTRITKEHNLVVQNRAIAELLRGLAHEVKNPLGGLRGAAQLLEAELSDNELREYTQVIISEADRLKNLVDTLLGPKNPTSPEIVNVHEVLERVRALVDAEGIEGEAGVVMSPVPIVRDYDPSIPLLYVERDHLIQALLNLVRNARQSAGPQGNIILRTRTQRQMTIADKVHRLVARIDVEDDGPGIPVEQQEQIFFPMVTSRAEGSGLGLPIAQNLVSRMGGLIEFTSEPGCTVFTIWLPMETDHE</sequence>
<dbReference type="Gene3D" id="3.30.565.10">
    <property type="entry name" value="Histidine kinase-like ATPase, C-terminal domain"/>
    <property type="match status" value="1"/>
</dbReference>
<dbReference type="EC" id="2.7.13.3" evidence="2"/>
<dbReference type="InterPro" id="IPR013767">
    <property type="entry name" value="PAS_fold"/>
</dbReference>
<dbReference type="InterPro" id="IPR036890">
    <property type="entry name" value="HATPase_C_sf"/>
</dbReference>
<proteinExistence type="predicted"/>
<dbReference type="Pfam" id="PF00512">
    <property type="entry name" value="HisKA"/>
    <property type="match status" value="1"/>
</dbReference>
<dbReference type="InterPro" id="IPR036097">
    <property type="entry name" value="HisK_dim/P_sf"/>
</dbReference>
<dbReference type="OrthoDB" id="9789238at2"/>
<keyword evidence="17" id="KW-1185">Reference proteome</keyword>
<dbReference type="Pfam" id="PF00989">
    <property type="entry name" value="PAS"/>
    <property type="match status" value="1"/>
</dbReference>
<evidence type="ECO:0000256" key="2">
    <source>
        <dbReference type="ARBA" id="ARBA00012438"/>
    </source>
</evidence>
<dbReference type="InterPro" id="IPR005467">
    <property type="entry name" value="His_kinase_dom"/>
</dbReference>
<evidence type="ECO:0000256" key="9">
    <source>
        <dbReference type="ARBA" id="ARBA00023012"/>
    </source>
</evidence>
<organism evidence="16 17">
    <name type="scientific">Halorhodospira halochloris</name>
    <name type="common">Ectothiorhodospira halochloris</name>
    <dbReference type="NCBI Taxonomy" id="1052"/>
    <lineage>
        <taxon>Bacteria</taxon>
        <taxon>Pseudomonadati</taxon>
        <taxon>Pseudomonadota</taxon>
        <taxon>Gammaproteobacteria</taxon>
        <taxon>Chromatiales</taxon>
        <taxon>Ectothiorhodospiraceae</taxon>
        <taxon>Halorhodospira</taxon>
    </lineage>
</organism>
<dbReference type="CDD" id="cd00130">
    <property type="entry name" value="PAS"/>
    <property type="match status" value="1"/>
</dbReference>
<keyword evidence="3" id="KW-0597">Phosphoprotein</keyword>
<keyword evidence="10" id="KW-0535">Nitrogen fixation</keyword>
<dbReference type="Proteomes" id="UP000218890">
    <property type="component" value="Chromosome"/>
</dbReference>
<dbReference type="SUPFAM" id="SSF55785">
    <property type="entry name" value="PYP-like sensor domain (PAS domain)"/>
    <property type="match status" value="1"/>
</dbReference>
<dbReference type="AlphaFoldDB" id="A0A110B4F3"/>
<dbReference type="SMART" id="SM00091">
    <property type="entry name" value="PAS"/>
    <property type="match status" value="1"/>
</dbReference>
<evidence type="ECO:0000256" key="3">
    <source>
        <dbReference type="ARBA" id="ARBA00022553"/>
    </source>
</evidence>
<dbReference type="GO" id="GO:0005524">
    <property type="term" value="F:ATP binding"/>
    <property type="evidence" value="ECO:0007669"/>
    <property type="project" value="UniProtKB-KW"/>
</dbReference>
<evidence type="ECO:0000259" key="15">
    <source>
        <dbReference type="PROSITE" id="PS50109"/>
    </source>
</evidence>
<dbReference type="GO" id="GO:0006355">
    <property type="term" value="P:regulation of DNA-templated transcription"/>
    <property type="evidence" value="ECO:0007669"/>
    <property type="project" value="InterPro"/>
</dbReference>
<dbReference type="InterPro" id="IPR000014">
    <property type="entry name" value="PAS"/>
</dbReference>
<keyword evidence="6" id="KW-0418">Kinase</keyword>
<dbReference type="GO" id="GO:0016787">
    <property type="term" value="F:hydrolase activity"/>
    <property type="evidence" value="ECO:0007669"/>
    <property type="project" value="UniProtKB-KW"/>
</dbReference>
<evidence type="ECO:0000313" key="16">
    <source>
        <dbReference type="EMBL" id="BAU56681.1"/>
    </source>
</evidence>
<dbReference type="SUPFAM" id="SSF55874">
    <property type="entry name" value="ATPase domain of HSP90 chaperone/DNA topoisomerase II/histidine kinase"/>
    <property type="match status" value="1"/>
</dbReference>
<dbReference type="PANTHER" id="PTHR43065:SF16">
    <property type="entry name" value="SENSORY HISTIDINE KINASE_PHOSPHATASE NTRB"/>
    <property type="match status" value="1"/>
</dbReference>
<evidence type="ECO:0000256" key="5">
    <source>
        <dbReference type="ARBA" id="ARBA00022741"/>
    </source>
</evidence>
<dbReference type="InterPro" id="IPR035965">
    <property type="entry name" value="PAS-like_dom_sf"/>
</dbReference>
<keyword evidence="7" id="KW-0378">Hydrolase</keyword>
<feature type="domain" description="Histidine kinase" evidence="15">
    <location>
        <begin position="136"/>
        <end position="356"/>
    </location>
</feature>
<dbReference type="InterPro" id="IPR004358">
    <property type="entry name" value="Sig_transdc_His_kin-like_C"/>
</dbReference>
<evidence type="ECO:0000313" key="17">
    <source>
        <dbReference type="Proteomes" id="UP000218890"/>
    </source>
</evidence>
<keyword evidence="5" id="KW-0547">Nucleotide-binding</keyword>
<dbReference type="KEGG" id="hhk:HH1059_00120"/>
<protein>
    <recommendedName>
        <fullName evidence="12">Sensory histidine kinase/phosphatase NtrB</fullName>
        <ecNumber evidence="2">2.7.13.3</ecNumber>
    </recommendedName>
    <alternativeName>
        <fullName evidence="13">Nitrogen regulation protein NR(II)</fullName>
    </alternativeName>
    <alternativeName>
        <fullName evidence="14">Nitrogen regulator II</fullName>
    </alternativeName>
</protein>
<name>A0A110B4F3_HALHR</name>
<evidence type="ECO:0000256" key="8">
    <source>
        <dbReference type="ARBA" id="ARBA00022840"/>
    </source>
</evidence>
<dbReference type="Pfam" id="PF02518">
    <property type="entry name" value="HATPase_c"/>
    <property type="match status" value="1"/>
</dbReference>
<dbReference type="PANTHER" id="PTHR43065">
    <property type="entry name" value="SENSOR HISTIDINE KINASE"/>
    <property type="match status" value="1"/>
</dbReference>
<keyword evidence="9" id="KW-0902">Two-component regulatory system</keyword>
<evidence type="ECO:0000256" key="10">
    <source>
        <dbReference type="ARBA" id="ARBA00023231"/>
    </source>
</evidence>
<reference evidence="16" key="1">
    <citation type="submission" date="2016-02" db="EMBL/GenBank/DDBJ databases">
        <title>Halorhodospira halochloris DSM-1059 complete genome, version 2.</title>
        <authorList>
            <person name="Tsukatani Y."/>
        </authorList>
    </citation>
    <scope>NUCLEOTIDE SEQUENCE</scope>
    <source>
        <strain evidence="16">DSM 1059</strain>
    </source>
</reference>
<evidence type="ECO:0000256" key="12">
    <source>
        <dbReference type="ARBA" id="ARBA00039567"/>
    </source>
</evidence>
<dbReference type="RefSeq" id="WP_096406852.1">
    <property type="nucleotide sequence ID" value="NZ_AP017372.2"/>
</dbReference>
<evidence type="ECO:0000256" key="13">
    <source>
        <dbReference type="ARBA" id="ARBA00042313"/>
    </source>
</evidence>
<comment type="catalytic activity">
    <reaction evidence="1">
        <text>ATP + protein L-histidine = ADP + protein N-phospho-L-histidine.</text>
        <dbReference type="EC" id="2.7.13.3"/>
    </reaction>
</comment>
<dbReference type="GO" id="GO:0000155">
    <property type="term" value="F:phosphorelay sensor kinase activity"/>
    <property type="evidence" value="ECO:0007669"/>
    <property type="project" value="InterPro"/>
</dbReference>
<evidence type="ECO:0000256" key="14">
    <source>
        <dbReference type="ARBA" id="ARBA00043094"/>
    </source>
</evidence>
<dbReference type="CDD" id="cd00082">
    <property type="entry name" value="HisKA"/>
    <property type="match status" value="1"/>
</dbReference>
<dbReference type="PROSITE" id="PS50109">
    <property type="entry name" value="HIS_KIN"/>
    <property type="match status" value="1"/>
</dbReference>
<evidence type="ECO:0000256" key="6">
    <source>
        <dbReference type="ARBA" id="ARBA00022777"/>
    </source>
</evidence>
<dbReference type="SUPFAM" id="SSF47384">
    <property type="entry name" value="Homodimeric domain of signal transducing histidine kinase"/>
    <property type="match status" value="1"/>
</dbReference>
<evidence type="ECO:0000256" key="7">
    <source>
        <dbReference type="ARBA" id="ARBA00022801"/>
    </source>
</evidence>
<dbReference type="NCBIfam" id="NF008293">
    <property type="entry name" value="PRK11073.1"/>
    <property type="match status" value="1"/>
</dbReference>
<accession>A0A110B4F3</accession>
<dbReference type="InterPro" id="IPR003661">
    <property type="entry name" value="HisK_dim/P_dom"/>
</dbReference>
<dbReference type="SMART" id="SM00388">
    <property type="entry name" value="HisKA"/>
    <property type="match status" value="1"/>
</dbReference>
<dbReference type="SMART" id="SM00387">
    <property type="entry name" value="HATPase_c"/>
    <property type="match status" value="1"/>
</dbReference>
<evidence type="ECO:0000256" key="1">
    <source>
        <dbReference type="ARBA" id="ARBA00000085"/>
    </source>
</evidence>
<comment type="function">
    <text evidence="11">Member of the two-component regulatory system NtrB/NtrC, which controls expression of the nitrogen-regulated (ntr) genes in response to nitrogen limitation. Under conditions of nitrogen limitation, NtrB autophosphorylates and transfers the phosphoryl group to NtrC. In the presence of nitrogen, acts as a phosphatase that dephosphorylates and inactivates NtrC.</text>
</comment>
<gene>
    <name evidence="16" type="primary">ntrB</name>
    <name evidence="16" type="ORF">HH1059_00120</name>
</gene>
<dbReference type="NCBIfam" id="TIGR00229">
    <property type="entry name" value="sensory_box"/>
    <property type="match status" value="1"/>
</dbReference>
<dbReference type="PRINTS" id="PR00344">
    <property type="entry name" value="BCTRLSENSOR"/>
</dbReference>